<keyword evidence="7" id="KW-1185">Reference proteome</keyword>
<comment type="caution">
    <text evidence="6">The sequence shown here is derived from an EMBL/GenBank/DDBJ whole genome shotgun (WGS) entry which is preliminary data.</text>
</comment>
<dbReference type="GO" id="GO:0005975">
    <property type="term" value="P:carbohydrate metabolic process"/>
    <property type="evidence" value="ECO:0007669"/>
    <property type="project" value="InterPro"/>
</dbReference>
<dbReference type="AlphaFoldDB" id="A0A2C5XV02"/>
<dbReference type="PANTHER" id="PTHR30480">
    <property type="entry name" value="BETA-HEXOSAMINIDASE-RELATED"/>
    <property type="match status" value="1"/>
</dbReference>
<feature type="domain" description="Glycoside hydrolase family 3 N-terminal" evidence="5">
    <location>
        <begin position="30"/>
        <end position="347"/>
    </location>
</feature>
<gene>
    <name evidence="6" type="ORF">CDD81_4156</name>
</gene>
<dbReference type="SUPFAM" id="SSF51445">
    <property type="entry name" value="(Trans)glycosidases"/>
    <property type="match status" value="1"/>
</dbReference>
<dbReference type="GO" id="GO:0009254">
    <property type="term" value="P:peptidoglycan turnover"/>
    <property type="evidence" value="ECO:0007669"/>
    <property type="project" value="TreeGrafter"/>
</dbReference>
<evidence type="ECO:0000256" key="1">
    <source>
        <dbReference type="ARBA" id="ARBA00005336"/>
    </source>
</evidence>
<comment type="similarity">
    <text evidence="1">Belongs to the glycosyl hydrolase 3 family.</text>
</comment>
<evidence type="ECO:0000256" key="2">
    <source>
        <dbReference type="ARBA" id="ARBA00022801"/>
    </source>
</evidence>
<dbReference type="Pfam" id="PF00933">
    <property type="entry name" value="Glyco_hydro_3"/>
    <property type="match status" value="1"/>
</dbReference>
<evidence type="ECO:0000256" key="3">
    <source>
        <dbReference type="ARBA" id="ARBA00023180"/>
    </source>
</evidence>
<dbReference type="InterPro" id="IPR036962">
    <property type="entry name" value="Glyco_hydro_3_N_sf"/>
</dbReference>
<name>A0A2C5XV02_9HYPO</name>
<dbReference type="STRING" id="1399860.A0A2C5XV02"/>
<evidence type="ECO:0000313" key="7">
    <source>
        <dbReference type="Proteomes" id="UP000226192"/>
    </source>
</evidence>
<organism evidence="6 7">
    <name type="scientific">Ophiocordyceps australis</name>
    <dbReference type="NCBI Taxonomy" id="1399860"/>
    <lineage>
        <taxon>Eukaryota</taxon>
        <taxon>Fungi</taxon>
        <taxon>Dikarya</taxon>
        <taxon>Ascomycota</taxon>
        <taxon>Pezizomycotina</taxon>
        <taxon>Sordariomycetes</taxon>
        <taxon>Hypocreomycetidae</taxon>
        <taxon>Hypocreales</taxon>
        <taxon>Ophiocordycipitaceae</taxon>
        <taxon>Ophiocordyceps</taxon>
    </lineage>
</organism>
<keyword evidence="2" id="KW-0378">Hydrolase</keyword>
<dbReference type="Proteomes" id="UP000226192">
    <property type="component" value="Unassembled WGS sequence"/>
</dbReference>
<proteinExistence type="inferred from homology"/>
<evidence type="ECO:0000313" key="6">
    <source>
        <dbReference type="EMBL" id="PHH58910.1"/>
    </source>
</evidence>
<dbReference type="InterPro" id="IPR017853">
    <property type="entry name" value="GH"/>
</dbReference>
<keyword evidence="4" id="KW-0326">Glycosidase</keyword>
<dbReference type="EMBL" id="NJET01000272">
    <property type="protein sequence ID" value="PHH58910.1"/>
    <property type="molecule type" value="Genomic_DNA"/>
</dbReference>
<dbReference type="PANTHER" id="PTHR30480:SF14">
    <property type="entry name" value="HYDROLASE, PUTATIVE (AFU_ORTHOLOGUE AFUA_4G13770)-RELATED"/>
    <property type="match status" value="1"/>
</dbReference>
<dbReference type="GO" id="GO:0004553">
    <property type="term" value="F:hydrolase activity, hydrolyzing O-glycosyl compounds"/>
    <property type="evidence" value="ECO:0007669"/>
    <property type="project" value="InterPro"/>
</dbReference>
<dbReference type="InterPro" id="IPR050226">
    <property type="entry name" value="NagZ_Beta-hexosaminidase"/>
</dbReference>
<reference evidence="6 7" key="1">
    <citation type="submission" date="2017-06" db="EMBL/GenBank/DDBJ databases">
        <title>Ant-infecting Ophiocordyceps genomes reveal a high diversity of potential behavioral manipulation genes and a possible major role for enterotoxins.</title>
        <authorList>
            <person name="De Bekker C."/>
            <person name="Evans H.C."/>
            <person name="Brachmann A."/>
            <person name="Hughes D.P."/>
        </authorList>
    </citation>
    <scope>NUCLEOTIDE SEQUENCE [LARGE SCALE GENOMIC DNA]</scope>
    <source>
        <strain evidence="6 7">Map64</strain>
    </source>
</reference>
<keyword evidence="3" id="KW-0325">Glycoprotein</keyword>
<evidence type="ECO:0000259" key="5">
    <source>
        <dbReference type="Pfam" id="PF00933"/>
    </source>
</evidence>
<protein>
    <recommendedName>
        <fullName evidence="5">Glycoside hydrolase family 3 N-terminal domain-containing protein</fullName>
    </recommendedName>
</protein>
<dbReference type="Gene3D" id="3.20.20.300">
    <property type="entry name" value="Glycoside hydrolase, family 3, N-terminal domain"/>
    <property type="match status" value="1"/>
</dbReference>
<dbReference type="OrthoDB" id="416222at2759"/>
<dbReference type="InterPro" id="IPR001764">
    <property type="entry name" value="Glyco_hydro_3_N"/>
</dbReference>
<evidence type="ECO:0000256" key="4">
    <source>
        <dbReference type="ARBA" id="ARBA00023295"/>
    </source>
</evidence>
<sequence>MVLVSSETDKERQILAGQHIVYSYPSSSQPPAELMELTRAGLVGGVILFGVNIDEGTAAAVQALKEAYGQSPAPGLLKARTGHEAHFLVTADQEGGQVRRIRNGEPQESAKQIGASADVAAAARAAGEGAAKTLQELGINGNLAPVVDVYRQADDLMDHFERSFGNTSEAVAAAAVPFIQAQQAAGVAATAKHFPGLGWAARDANTDERAVTIDEASLEELRRIDEQPYEQAMAVGVDMVMASWAIYPALDAQLPAGLSSCWMRDELRGRLGFEGVTISDAMEAGAVAALGDAATTARMAAAAGLDVLLASSRNVSQGSQLREGLVAALAQGQLDQADFDEATRRIAAMRSRIAV</sequence>
<accession>A0A2C5XV02</accession>